<gene>
    <name evidence="1" type="ORF">Tchl_2818</name>
</gene>
<dbReference type="EMBL" id="CP018839">
    <property type="protein sequence ID" value="APR05641.1"/>
    <property type="molecule type" value="Genomic_DNA"/>
</dbReference>
<accession>A0A1H5Z4J3</accession>
<dbReference type="OrthoDB" id="8859060at2"/>
<dbReference type="AlphaFoldDB" id="A0A1H5Z4J3"/>
<evidence type="ECO:0000313" key="2">
    <source>
        <dbReference type="Proteomes" id="UP000185739"/>
    </source>
</evidence>
<proteinExistence type="predicted"/>
<protein>
    <submittedName>
        <fullName evidence="1">Phage protein</fullName>
    </submittedName>
</protein>
<keyword evidence="2" id="KW-1185">Reference proteome</keyword>
<reference evidence="1 2" key="1">
    <citation type="submission" date="2016-12" db="EMBL/GenBank/DDBJ databases">
        <title>Complete genome sequence of Thauera chlorobenzoica, a Betaproteobacterium degrading haloaromatics anaerobically to CO2 and halides.</title>
        <authorList>
            <person name="Goris T."/>
            <person name="Mergelsberg M."/>
            <person name="Boll M."/>
        </authorList>
    </citation>
    <scope>NUCLEOTIDE SEQUENCE [LARGE SCALE GENOMIC DNA]</scope>
    <source>
        <strain evidence="1 2">3CB1</strain>
    </source>
</reference>
<dbReference type="STRING" id="96773.Tchl_2818"/>
<organism evidence="1 2">
    <name type="scientific">Thauera chlorobenzoica</name>
    <dbReference type="NCBI Taxonomy" id="96773"/>
    <lineage>
        <taxon>Bacteria</taxon>
        <taxon>Pseudomonadati</taxon>
        <taxon>Pseudomonadota</taxon>
        <taxon>Betaproteobacteria</taxon>
        <taxon>Rhodocyclales</taxon>
        <taxon>Zoogloeaceae</taxon>
        <taxon>Thauera</taxon>
    </lineage>
</organism>
<dbReference type="KEGG" id="tcl:Tchl_2818"/>
<sequence length="263" mass="28415">MALIHTSNEYQIPRGRLYWDPRDAATDALTGEEEFGNCPSFTIAIETEKLEHFSSQTGLREKDDSRVVQVDRSATVTCDNVSFDNLAKYLSGQVETVSQTSDAVTAATLAVIPGRFYQLGRSDTNPAGDRNISSLVITDSTATTTYVAGTDYAVDLVKGRLQIIDAGSIVAGDIKVSYSKAAKSWKRIKTGAASELRGAIRVVSDNAGATNRDYYMPLCILKPAGELPVIAEEAEYVTMEFELEVLTPPNGAAIYLDDAPVAE</sequence>
<dbReference type="Proteomes" id="UP000185739">
    <property type="component" value="Chromosome"/>
</dbReference>
<dbReference type="RefSeq" id="WP_075148981.1">
    <property type="nucleotide sequence ID" value="NZ_CP018839.1"/>
</dbReference>
<name>A0A1H5Z4J3_9RHOO</name>
<evidence type="ECO:0000313" key="1">
    <source>
        <dbReference type="EMBL" id="APR05641.1"/>
    </source>
</evidence>